<dbReference type="AlphaFoldDB" id="A0A2N5UL21"/>
<sequence length="112" mass="12080">MGARASSGHSVLQAPIAPIGRYHKASSGRLFQAAPTGHLQKASNRRFNIKAPTGRFLEPSTGCFPDGSNRPSKFCPVRGQPGDVSQAAKFWTTNGLPEGCFNYLLTHHLAHH</sequence>
<evidence type="ECO:0000313" key="1">
    <source>
        <dbReference type="EMBL" id="PLW38471.1"/>
    </source>
</evidence>
<dbReference type="EMBL" id="PGCJ01000207">
    <property type="protein sequence ID" value="PLW38471.1"/>
    <property type="molecule type" value="Genomic_DNA"/>
</dbReference>
<name>A0A2N5UL21_9BASI</name>
<comment type="caution">
    <text evidence="1">The sequence shown here is derived from an EMBL/GenBank/DDBJ whole genome shotgun (WGS) entry which is preliminary data.</text>
</comment>
<dbReference type="Proteomes" id="UP000235388">
    <property type="component" value="Unassembled WGS sequence"/>
</dbReference>
<organism evidence="1 2">
    <name type="scientific">Puccinia coronata f. sp. avenae</name>
    <dbReference type="NCBI Taxonomy" id="200324"/>
    <lineage>
        <taxon>Eukaryota</taxon>
        <taxon>Fungi</taxon>
        <taxon>Dikarya</taxon>
        <taxon>Basidiomycota</taxon>
        <taxon>Pucciniomycotina</taxon>
        <taxon>Pucciniomycetes</taxon>
        <taxon>Pucciniales</taxon>
        <taxon>Pucciniaceae</taxon>
        <taxon>Puccinia</taxon>
    </lineage>
</organism>
<accession>A0A2N5UL21</accession>
<protein>
    <submittedName>
        <fullName evidence="1">Uncharacterized protein</fullName>
    </submittedName>
</protein>
<reference evidence="1 2" key="1">
    <citation type="submission" date="2017-11" db="EMBL/GenBank/DDBJ databases">
        <title>De novo assembly and phasing of dikaryotic genomes from two isolates of Puccinia coronata f. sp. avenae, the causal agent of oat crown rust.</title>
        <authorList>
            <person name="Miller M.E."/>
            <person name="Zhang Y."/>
            <person name="Omidvar V."/>
            <person name="Sperschneider J."/>
            <person name="Schwessinger B."/>
            <person name="Raley C."/>
            <person name="Palmer J.M."/>
            <person name="Garnica D."/>
            <person name="Upadhyaya N."/>
            <person name="Rathjen J."/>
            <person name="Taylor J.M."/>
            <person name="Park R.F."/>
            <person name="Dodds P.N."/>
            <person name="Hirsch C.D."/>
            <person name="Kianian S.F."/>
            <person name="Figueroa M."/>
        </authorList>
    </citation>
    <scope>NUCLEOTIDE SEQUENCE [LARGE SCALE GENOMIC DNA]</scope>
    <source>
        <strain evidence="1">12NC29</strain>
    </source>
</reference>
<evidence type="ECO:0000313" key="2">
    <source>
        <dbReference type="Proteomes" id="UP000235388"/>
    </source>
</evidence>
<keyword evidence="2" id="KW-1185">Reference proteome</keyword>
<proteinExistence type="predicted"/>
<gene>
    <name evidence="1" type="ORF">PCANC_12495</name>
</gene>